<protein>
    <submittedName>
        <fullName evidence="2">Uncharacterized protein</fullName>
    </submittedName>
</protein>
<proteinExistence type="predicted"/>
<feature type="transmembrane region" description="Helical" evidence="1">
    <location>
        <begin position="49"/>
        <end position="70"/>
    </location>
</feature>
<keyword evidence="1" id="KW-1133">Transmembrane helix</keyword>
<evidence type="ECO:0000256" key="1">
    <source>
        <dbReference type="SAM" id="Phobius"/>
    </source>
</evidence>
<keyword evidence="1" id="KW-0812">Transmembrane</keyword>
<name>A0AAE3SG39_9BACT</name>
<keyword evidence="1" id="KW-0472">Membrane</keyword>
<sequence>MSIKNNEIDKLISESIEDFDMTKIPFDFTEKLGRKFEFRSYKNMLFKEWGAKIMVIIGISLCITGAFYFYSPVKLIEFIKDKNSFFILLAIIIVLFVFWVDQVLLKILIKKYDKKG</sequence>
<dbReference type="Proteomes" id="UP001209229">
    <property type="component" value="Unassembled WGS sequence"/>
</dbReference>
<reference evidence="2" key="1">
    <citation type="submission" date="2022-10" db="EMBL/GenBank/DDBJ databases">
        <authorList>
            <person name="Yu W.X."/>
        </authorList>
    </citation>
    <scope>NUCLEOTIDE SEQUENCE</scope>
    <source>
        <strain evidence="2">AAT</strain>
    </source>
</reference>
<feature type="transmembrane region" description="Helical" evidence="1">
    <location>
        <begin position="85"/>
        <end position="109"/>
    </location>
</feature>
<dbReference type="RefSeq" id="WP_301191643.1">
    <property type="nucleotide sequence ID" value="NZ_JAPDPJ010000044.1"/>
</dbReference>
<organism evidence="2 3">
    <name type="scientific">Plebeiibacterium sediminum</name>
    <dbReference type="NCBI Taxonomy" id="2992112"/>
    <lineage>
        <taxon>Bacteria</taxon>
        <taxon>Pseudomonadati</taxon>
        <taxon>Bacteroidota</taxon>
        <taxon>Bacteroidia</taxon>
        <taxon>Marinilabiliales</taxon>
        <taxon>Marinilabiliaceae</taxon>
        <taxon>Plebeiibacterium</taxon>
    </lineage>
</organism>
<gene>
    <name evidence="2" type="ORF">OM075_16520</name>
</gene>
<keyword evidence="3" id="KW-1185">Reference proteome</keyword>
<dbReference type="EMBL" id="JAPDPJ010000044">
    <property type="protein sequence ID" value="MCW3788083.1"/>
    <property type="molecule type" value="Genomic_DNA"/>
</dbReference>
<dbReference type="AlphaFoldDB" id="A0AAE3SG39"/>
<comment type="caution">
    <text evidence="2">The sequence shown here is derived from an EMBL/GenBank/DDBJ whole genome shotgun (WGS) entry which is preliminary data.</text>
</comment>
<accession>A0AAE3SG39</accession>
<evidence type="ECO:0000313" key="3">
    <source>
        <dbReference type="Proteomes" id="UP001209229"/>
    </source>
</evidence>
<evidence type="ECO:0000313" key="2">
    <source>
        <dbReference type="EMBL" id="MCW3788083.1"/>
    </source>
</evidence>